<comment type="subcellular location">
    <subcellularLocation>
        <location evidence="1">Membrane</location>
        <topology evidence="1">Multi-pass membrane protein</topology>
    </subcellularLocation>
</comment>
<keyword evidence="7 8" id="KW-0472">Membrane</keyword>
<dbReference type="FunFam" id="1.50.40.10:FF:000080">
    <property type="entry name" value="Mitochondrial substrate carrier protein-like"/>
    <property type="match status" value="1"/>
</dbReference>
<feature type="repeat" description="Solcar" evidence="8">
    <location>
        <begin position="466"/>
        <end position="549"/>
    </location>
</feature>
<evidence type="ECO:0000256" key="7">
    <source>
        <dbReference type="ARBA" id="ARBA00023136"/>
    </source>
</evidence>
<keyword evidence="4 8" id="KW-0812">Transmembrane</keyword>
<evidence type="ECO:0008006" key="11">
    <source>
        <dbReference type="Google" id="ProtNLM"/>
    </source>
</evidence>
<dbReference type="AlphaFoldDB" id="A0AA88VBS6"/>
<dbReference type="InterPro" id="IPR018108">
    <property type="entry name" value="MCP_transmembrane"/>
</dbReference>
<evidence type="ECO:0000256" key="5">
    <source>
        <dbReference type="ARBA" id="ARBA00022737"/>
    </source>
</evidence>
<evidence type="ECO:0000256" key="3">
    <source>
        <dbReference type="ARBA" id="ARBA00022448"/>
    </source>
</evidence>
<dbReference type="Gene3D" id="1.50.40.10">
    <property type="entry name" value="Mitochondrial carrier domain"/>
    <property type="match status" value="2"/>
</dbReference>
<dbReference type="SUPFAM" id="SSF103506">
    <property type="entry name" value="Mitochondrial carrier"/>
    <property type="match status" value="1"/>
</dbReference>
<evidence type="ECO:0000256" key="4">
    <source>
        <dbReference type="ARBA" id="ARBA00022692"/>
    </source>
</evidence>
<dbReference type="PROSITE" id="PS50920">
    <property type="entry name" value="SOLCAR"/>
    <property type="match status" value="3"/>
</dbReference>
<evidence type="ECO:0000313" key="10">
    <source>
        <dbReference type="Proteomes" id="UP001188597"/>
    </source>
</evidence>
<dbReference type="FunFam" id="1.50.40.10:FF:000162">
    <property type="entry name" value="Mitochondrial substrate carrier protein-like"/>
    <property type="match status" value="1"/>
</dbReference>
<dbReference type="Pfam" id="PF00153">
    <property type="entry name" value="Mito_carr"/>
    <property type="match status" value="3"/>
</dbReference>
<sequence>MARGGKPARSDKPSIKYKYTPLDGAFFELADFDREDCRSSSSNNKNQNGRKIEPGSVNRLSTAELVSAVGQFWDCATGTLSVFKPKTTYEHHTRDLRNGNIVFYPANEGHGRSSASAEVQYFSVDSFDTSCSSAMVQPKIDYPTVTQKLSVFDQCSEHRIYSILSKFLQNVSSMPTESCNEKGCSSVGVSCDLADAYGWMSDLAFPRLKPQVDSTTHIDKKKTGDCFSTGDTRIPAAGSVSVNVSSVVNGSIAANADFHTERVKSVDLPSGQSAEFITNASTVTSTLYLDYLLEPVQDMKGNVSVATVPVSRLHADYYITDLASSISVSEECQQNFEGALHENQRDGQKDFVNEDKSKVEVCLSTKDKPHYTFAKQGHAFAGALAGISVSLCLHPVDTIKTVIQSCRAGREPIQHTIRSIISERGVTGLYRGITSNIASSAPISAVYTFTYESVKGALLPLLSKEYHSLAHCMAGGCASIATSFIFTPSERIKQQMQVGTHYQNCWNALIGSIEKGGLSSLYAGWVAVLCRNVPHSIIKFYTYESLKQLMSSSLQLKAQPNTFLTLVCGGVAGSTAALFTTPFDVVKTRLQTQIPGSMTQYNGVFNTLINIARHEGLKGLYRGLTPRLVIYMTQGALFFASYESCKRLFSLEMPQLNARKIQDEQSTEDNVTFL</sequence>
<evidence type="ECO:0000256" key="6">
    <source>
        <dbReference type="ARBA" id="ARBA00022989"/>
    </source>
</evidence>
<name>A0AA88VBS6_9ASTE</name>
<dbReference type="InterPro" id="IPR023395">
    <property type="entry name" value="MCP_dom_sf"/>
</dbReference>
<proteinExistence type="inferred from homology"/>
<evidence type="ECO:0000256" key="2">
    <source>
        <dbReference type="ARBA" id="ARBA00006375"/>
    </source>
</evidence>
<accession>A0AA88VBS6</accession>
<dbReference type="EMBL" id="JAVXUP010002088">
    <property type="protein sequence ID" value="KAK3005757.1"/>
    <property type="molecule type" value="Genomic_DNA"/>
</dbReference>
<comment type="caution">
    <text evidence="9">The sequence shown here is derived from an EMBL/GenBank/DDBJ whole genome shotgun (WGS) entry which is preliminary data.</text>
</comment>
<keyword evidence="6" id="KW-1133">Transmembrane helix</keyword>
<keyword evidence="3" id="KW-0813">Transport</keyword>
<reference evidence="9" key="1">
    <citation type="submission" date="2022-12" db="EMBL/GenBank/DDBJ databases">
        <title>Draft genome assemblies for two species of Escallonia (Escalloniales).</title>
        <authorList>
            <person name="Chanderbali A."/>
            <person name="Dervinis C."/>
            <person name="Anghel I."/>
            <person name="Soltis D."/>
            <person name="Soltis P."/>
            <person name="Zapata F."/>
        </authorList>
    </citation>
    <scope>NUCLEOTIDE SEQUENCE</scope>
    <source>
        <strain evidence="9">UCBG64.0493</strain>
        <tissue evidence="9">Leaf</tissue>
    </source>
</reference>
<gene>
    <name evidence="9" type="ORF">RJ639_017569</name>
</gene>
<dbReference type="PANTHER" id="PTHR45667">
    <property type="entry name" value="S-ADENOSYLMETHIONINE MITOCHONDRIAL CARRIER PROTEIN"/>
    <property type="match status" value="1"/>
</dbReference>
<evidence type="ECO:0000256" key="8">
    <source>
        <dbReference type="PROSITE-ProRule" id="PRU00282"/>
    </source>
</evidence>
<organism evidence="9 10">
    <name type="scientific">Escallonia herrerae</name>
    <dbReference type="NCBI Taxonomy" id="1293975"/>
    <lineage>
        <taxon>Eukaryota</taxon>
        <taxon>Viridiplantae</taxon>
        <taxon>Streptophyta</taxon>
        <taxon>Embryophyta</taxon>
        <taxon>Tracheophyta</taxon>
        <taxon>Spermatophyta</taxon>
        <taxon>Magnoliopsida</taxon>
        <taxon>eudicotyledons</taxon>
        <taxon>Gunneridae</taxon>
        <taxon>Pentapetalae</taxon>
        <taxon>asterids</taxon>
        <taxon>campanulids</taxon>
        <taxon>Escalloniales</taxon>
        <taxon>Escalloniaceae</taxon>
        <taxon>Escallonia</taxon>
    </lineage>
</organism>
<protein>
    <recommendedName>
        <fullName evidence="11">Mitochondrial substrate carrier family protein</fullName>
    </recommendedName>
</protein>
<keyword evidence="10" id="KW-1185">Reference proteome</keyword>
<evidence type="ECO:0000313" key="9">
    <source>
        <dbReference type="EMBL" id="KAK3005757.1"/>
    </source>
</evidence>
<evidence type="ECO:0000256" key="1">
    <source>
        <dbReference type="ARBA" id="ARBA00004141"/>
    </source>
</evidence>
<dbReference type="GO" id="GO:0016020">
    <property type="term" value="C:membrane"/>
    <property type="evidence" value="ECO:0007669"/>
    <property type="project" value="UniProtKB-SubCell"/>
</dbReference>
<feature type="repeat" description="Solcar" evidence="8">
    <location>
        <begin position="560"/>
        <end position="648"/>
    </location>
</feature>
<keyword evidence="5" id="KW-0677">Repeat</keyword>
<dbReference type="Proteomes" id="UP001188597">
    <property type="component" value="Unassembled WGS sequence"/>
</dbReference>
<feature type="repeat" description="Solcar" evidence="8">
    <location>
        <begin position="373"/>
        <end position="457"/>
    </location>
</feature>
<comment type="similarity">
    <text evidence="2">Belongs to the mitochondrial carrier (TC 2.A.29) family.</text>
</comment>